<dbReference type="InterPro" id="IPR013325">
    <property type="entry name" value="RNA_pol_sigma_r2"/>
</dbReference>
<dbReference type="Pfam" id="PF04545">
    <property type="entry name" value="Sigma70_r4"/>
    <property type="match status" value="1"/>
</dbReference>
<protein>
    <submittedName>
        <fullName evidence="6">Sigma-70 family RNA polymerase sigma factor</fullName>
    </submittedName>
</protein>
<organism evidence="6 7">
    <name type="scientific">Anaerovibrio slackiae</name>
    <dbReference type="NCBI Taxonomy" id="2652309"/>
    <lineage>
        <taxon>Bacteria</taxon>
        <taxon>Bacillati</taxon>
        <taxon>Bacillota</taxon>
        <taxon>Negativicutes</taxon>
        <taxon>Selenomonadales</taxon>
        <taxon>Selenomonadaceae</taxon>
        <taxon>Anaerovibrio</taxon>
    </lineage>
</organism>
<evidence type="ECO:0000256" key="3">
    <source>
        <dbReference type="ARBA" id="ARBA00023125"/>
    </source>
</evidence>
<keyword evidence="2" id="KW-0731">Sigma factor</keyword>
<sequence length="210" mass="24091">MQLDKYLAELNKIELLEYQEEQELWQAYKECGSQQARKKLIESYQPLVFKAAAPFRSLDNLMDVLQEGTVGLIEAVEGFDYARGVAFSLFASYRIKGRMYNFLKKEGRADVACLESGGSEQFSPLELLADTGTAVAEQVELQEASSQLQSAMSRLPEREQMVLEQIYVRCQEVSEVAEQMNLSTSYIYRLQKSGVRRVRGMLSRFMHNWK</sequence>
<dbReference type="GO" id="GO:0006352">
    <property type="term" value="P:DNA-templated transcription initiation"/>
    <property type="evidence" value="ECO:0007669"/>
    <property type="project" value="InterPro"/>
</dbReference>
<evidence type="ECO:0000256" key="1">
    <source>
        <dbReference type="ARBA" id="ARBA00023015"/>
    </source>
</evidence>
<dbReference type="Gene3D" id="1.10.1740.10">
    <property type="match status" value="1"/>
</dbReference>
<dbReference type="InterPro" id="IPR007630">
    <property type="entry name" value="RNA_pol_sigma70_r4"/>
</dbReference>
<dbReference type="InterPro" id="IPR007627">
    <property type="entry name" value="RNA_pol_sigma70_r2"/>
</dbReference>
<dbReference type="PANTHER" id="PTHR30385">
    <property type="entry name" value="SIGMA FACTOR F FLAGELLAR"/>
    <property type="match status" value="1"/>
</dbReference>
<keyword evidence="3" id="KW-0238">DNA-binding</keyword>
<reference evidence="6 7" key="1">
    <citation type="submission" date="2019-08" db="EMBL/GenBank/DDBJ databases">
        <title>In-depth cultivation of the pig gut microbiome towards novel bacterial diversity and tailored functional studies.</title>
        <authorList>
            <person name="Wylensek D."/>
            <person name="Hitch T.C.A."/>
            <person name="Clavel T."/>
        </authorList>
    </citation>
    <scope>NUCLEOTIDE SEQUENCE [LARGE SCALE GENOMIC DNA]</scope>
    <source>
        <strain evidence="6 7">WCA-693-APC-5D-A</strain>
    </source>
</reference>
<evidence type="ECO:0000259" key="5">
    <source>
        <dbReference type="PROSITE" id="PS00715"/>
    </source>
</evidence>
<proteinExistence type="predicted"/>
<keyword evidence="7" id="KW-1185">Reference proteome</keyword>
<dbReference type="GO" id="GO:0003677">
    <property type="term" value="F:DNA binding"/>
    <property type="evidence" value="ECO:0007669"/>
    <property type="project" value="UniProtKB-KW"/>
</dbReference>
<dbReference type="PROSITE" id="PS00715">
    <property type="entry name" value="SIGMA70_1"/>
    <property type="match status" value="1"/>
</dbReference>
<dbReference type="Gene3D" id="1.20.140.160">
    <property type="match status" value="1"/>
</dbReference>
<feature type="domain" description="RNA polymerase sigma-70" evidence="5">
    <location>
        <begin position="63"/>
        <end position="76"/>
    </location>
</feature>
<dbReference type="InterPro" id="IPR014284">
    <property type="entry name" value="RNA_pol_sigma-70_dom"/>
</dbReference>
<dbReference type="Proteomes" id="UP000433181">
    <property type="component" value="Unassembled WGS sequence"/>
</dbReference>
<dbReference type="AlphaFoldDB" id="A0A6I2UEI0"/>
<gene>
    <name evidence="6" type="ORF">FYJ84_03515</name>
</gene>
<name>A0A6I2UEI0_9FIRM</name>
<dbReference type="EMBL" id="VUNR01000004">
    <property type="protein sequence ID" value="MSU08060.1"/>
    <property type="molecule type" value="Genomic_DNA"/>
</dbReference>
<dbReference type="Pfam" id="PF04542">
    <property type="entry name" value="Sigma70_r2"/>
    <property type="match status" value="1"/>
</dbReference>
<dbReference type="CDD" id="cd06171">
    <property type="entry name" value="Sigma70_r4"/>
    <property type="match status" value="1"/>
</dbReference>
<dbReference type="GO" id="GO:0016987">
    <property type="term" value="F:sigma factor activity"/>
    <property type="evidence" value="ECO:0007669"/>
    <property type="project" value="UniProtKB-KW"/>
</dbReference>
<evidence type="ECO:0000313" key="7">
    <source>
        <dbReference type="Proteomes" id="UP000433181"/>
    </source>
</evidence>
<keyword evidence="1" id="KW-0805">Transcription regulation</keyword>
<evidence type="ECO:0000313" key="6">
    <source>
        <dbReference type="EMBL" id="MSU08060.1"/>
    </source>
</evidence>
<dbReference type="GeneID" id="96777974"/>
<evidence type="ECO:0000256" key="4">
    <source>
        <dbReference type="ARBA" id="ARBA00023163"/>
    </source>
</evidence>
<dbReference type="InterPro" id="IPR000943">
    <property type="entry name" value="RNA_pol_sigma70"/>
</dbReference>
<keyword evidence="4" id="KW-0804">Transcription</keyword>
<dbReference type="PRINTS" id="PR00046">
    <property type="entry name" value="SIGMA70FCT"/>
</dbReference>
<accession>A0A6I2UEI0</accession>
<dbReference type="InterPro" id="IPR013324">
    <property type="entry name" value="RNA_pol_sigma_r3/r4-like"/>
</dbReference>
<evidence type="ECO:0000256" key="2">
    <source>
        <dbReference type="ARBA" id="ARBA00023082"/>
    </source>
</evidence>
<dbReference type="SUPFAM" id="SSF88946">
    <property type="entry name" value="Sigma2 domain of RNA polymerase sigma factors"/>
    <property type="match status" value="1"/>
</dbReference>
<dbReference type="RefSeq" id="WP_277007932.1">
    <property type="nucleotide sequence ID" value="NZ_JAQXJM010000100.1"/>
</dbReference>
<dbReference type="SUPFAM" id="SSF88659">
    <property type="entry name" value="Sigma3 and sigma4 domains of RNA polymerase sigma factors"/>
    <property type="match status" value="1"/>
</dbReference>
<comment type="caution">
    <text evidence="6">The sequence shown here is derived from an EMBL/GenBank/DDBJ whole genome shotgun (WGS) entry which is preliminary data.</text>
</comment>
<dbReference type="NCBIfam" id="TIGR02937">
    <property type="entry name" value="sigma70-ECF"/>
    <property type="match status" value="1"/>
</dbReference>